<feature type="transmembrane region" description="Helical" evidence="7">
    <location>
        <begin position="20"/>
        <end position="39"/>
    </location>
</feature>
<comment type="similarity">
    <text evidence="2">Belongs to the UPF0126 family.</text>
</comment>
<dbReference type="PANTHER" id="PTHR30506:SF3">
    <property type="entry name" value="UPF0126 INNER MEMBRANE PROTEIN YADS-RELATED"/>
    <property type="match status" value="1"/>
</dbReference>
<dbReference type="PANTHER" id="PTHR30506">
    <property type="entry name" value="INNER MEMBRANE PROTEIN"/>
    <property type="match status" value="1"/>
</dbReference>
<proteinExistence type="inferred from homology"/>
<sequence length="205" mass="22350">MDFSLKDIAELAAKPENIVIAIEVLGLVAFAASGAIAALKKDLDPIGCFIVGAVAGIGGGTVRDLILGRNVFWLHDKYLYSLNICFLTSLVFYIFGKRLARRENIVNWFDAVGLSLFAVQGYMIGIETSGSVEIAVLMGVLTGCGGGFLRDICLTRQPFIFRGEFYASAALAGLFVLWLTSMPILSGIVVFAIRACTIKWHWRFK</sequence>
<comment type="subcellular location">
    <subcellularLocation>
        <location evidence="1">Cell membrane</location>
        <topology evidence="1">Multi-pass membrane protein</topology>
    </subcellularLocation>
</comment>
<feature type="domain" description="Glycine transporter" evidence="8">
    <location>
        <begin position="22"/>
        <end position="95"/>
    </location>
</feature>
<evidence type="ECO:0000313" key="10">
    <source>
        <dbReference type="Proteomes" id="UP001275932"/>
    </source>
</evidence>
<keyword evidence="3" id="KW-1003">Cell membrane</keyword>
<comment type="caution">
    <text evidence="9">The sequence shown here is derived from an EMBL/GenBank/DDBJ whole genome shotgun (WGS) entry which is preliminary data.</text>
</comment>
<feature type="domain" description="Glycine transporter" evidence="8">
    <location>
        <begin position="108"/>
        <end position="180"/>
    </location>
</feature>
<evidence type="ECO:0000313" key="9">
    <source>
        <dbReference type="EMBL" id="MDX8415897.1"/>
    </source>
</evidence>
<keyword evidence="6 7" id="KW-0472">Membrane</keyword>
<evidence type="ECO:0000256" key="5">
    <source>
        <dbReference type="ARBA" id="ARBA00022989"/>
    </source>
</evidence>
<evidence type="ECO:0000256" key="4">
    <source>
        <dbReference type="ARBA" id="ARBA00022692"/>
    </source>
</evidence>
<dbReference type="Pfam" id="PF03458">
    <property type="entry name" value="Gly_transporter"/>
    <property type="match status" value="2"/>
</dbReference>
<dbReference type="InterPro" id="IPR005115">
    <property type="entry name" value="Gly_transporter"/>
</dbReference>
<evidence type="ECO:0000256" key="7">
    <source>
        <dbReference type="SAM" id="Phobius"/>
    </source>
</evidence>
<keyword evidence="10" id="KW-1185">Reference proteome</keyword>
<reference evidence="9 10" key="1">
    <citation type="submission" date="2022-03" db="EMBL/GenBank/DDBJ databases">
        <title>Novel taxa within the pig intestine.</title>
        <authorList>
            <person name="Wylensek D."/>
            <person name="Bishof K."/>
            <person name="Afrizal A."/>
            <person name="Clavel T."/>
        </authorList>
    </citation>
    <scope>NUCLEOTIDE SEQUENCE [LARGE SCALE GENOMIC DNA]</scope>
    <source>
        <strain evidence="9 10">CLA-KB-P66</strain>
    </source>
</reference>
<gene>
    <name evidence="9" type="ORF">MOX91_06880</name>
</gene>
<keyword evidence="5 7" id="KW-1133">Transmembrane helix</keyword>
<dbReference type="Proteomes" id="UP001275932">
    <property type="component" value="Unassembled WGS sequence"/>
</dbReference>
<evidence type="ECO:0000256" key="1">
    <source>
        <dbReference type="ARBA" id="ARBA00004651"/>
    </source>
</evidence>
<organism evidence="9 10">
    <name type="scientific">Intestinicryptomonas porci</name>
    <dbReference type="NCBI Taxonomy" id="2926320"/>
    <lineage>
        <taxon>Bacteria</taxon>
        <taxon>Pseudomonadati</taxon>
        <taxon>Verrucomicrobiota</taxon>
        <taxon>Opitutia</taxon>
        <taxon>Opitutales</taxon>
        <taxon>Intestinicryptomonaceae</taxon>
        <taxon>Intestinicryptomonas</taxon>
    </lineage>
</organism>
<evidence type="ECO:0000256" key="3">
    <source>
        <dbReference type="ARBA" id="ARBA00022475"/>
    </source>
</evidence>
<feature type="transmembrane region" description="Helical" evidence="7">
    <location>
        <begin position="46"/>
        <end position="66"/>
    </location>
</feature>
<evidence type="ECO:0000259" key="8">
    <source>
        <dbReference type="Pfam" id="PF03458"/>
    </source>
</evidence>
<evidence type="ECO:0000256" key="2">
    <source>
        <dbReference type="ARBA" id="ARBA00008193"/>
    </source>
</evidence>
<keyword evidence="4 7" id="KW-0812">Transmembrane</keyword>
<feature type="transmembrane region" description="Helical" evidence="7">
    <location>
        <begin position="108"/>
        <end position="126"/>
    </location>
</feature>
<protein>
    <submittedName>
        <fullName evidence="9">TRIC cation channel family protein</fullName>
    </submittedName>
</protein>
<dbReference type="RefSeq" id="WP_370397350.1">
    <property type="nucleotide sequence ID" value="NZ_JALBUT010000007.1"/>
</dbReference>
<evidence type="ECO:0000256" key="6">
    <source>
        <dbReference type="ARBA" id="ARBA00023136"/>
    </source>
</evidence>
<name>A0ABU4WH70_9BACT</name>
<accession>A0ABU4WH70</accession>
<dbReference type="EMBL" id="JALBUT010000007">
    <property type="protein sequence ID" value="MDX8415897.1"/>
    <property type="molecule type" value="Genomic_DNA"/>
</dbReference>
<feature type="transmembrane region" description="Helical" evidence="7">
    <location>
        <begin position="78"/>
        <end position="96"/>
    </location>
</feature>